<dbReference type="RefSeq" id="WP_104714936.1">
    <property type="nucleotide sequence ID" value="NZ_PTRA01000004.1"/>
</dbReference>
<dbReference type="SUPFAM" id="SSF88946">
    <property type="entry name" value="Sigma2 domain of RNA polymerase sigma factors"/>
    <property type="match status" value="1"/>
</dbReference>
<comment type="caution">
    <text evidence="6">The sequence shown here is derived from an EMBL/GenBank/DDBJ whole genome shotgun (WGS) entry which is preliminary data.</text>
</comment>
<dbReference type="InterPro" id="IPR039425">
    <property type="entry name" value="RNA_pol_sigma-70-like"/>
</dbReference>
<accession>A0A2S7IHY5</accession>
<dbReference type="InterPro" id="IPR036388">
    <property type="entry name" value="WH-like_DNA-bd_sf"/>
</dbReference>
<dbReference type="PANTHER" id="PTHR43133:SF8">
    <property type="entry name" value="RNA POLYMERASE SIGMA FACTOR HI_1459-RELATED"/>
    <property type="match status" value="1"/>
</dbReference>
<dbReference type="AlphaFoldDB" id="A0A2S7IHY5"/>
<keyword evidence="2" id="KW-0805">Transcription regulation</keyword>
<organism evidence="6 7">
    <name type="scientific">Siphonobacter curvatus</name>
    <dbReference type="NCBI Taxonomy" id="2094562"/>
    <lineage>
        <taxon>Bacteria</taxon>
        <taxon>Pseudomonadati</taxon>
        <taxon>Bacteroidota</taxon>
        <taxon>Cytophagia</taxon>
        <taxon>Cytophagales</taxon>
        <taxon>Cytophagaceae</taxon>
        <taxon>Siphonobacter</taxon>
    </lineage>
</organism>
<keyword evidence="7" id="KW-1185">Reference proteome</keyword>
<dbReference type="SUPFAM" id="SSF88659">
    <property type="entry name" value="Sigma3 and sigma4 domains of RNA polymerase sigma factors"/>
    <property type="match status" value="1"/>
</dbReference>
<dbReference type="GO" id="GO:0003677">
    <property type="term" value="F:DNA binding"/>
    <property type="evidence" value="ECO:0007669"/>
    <property type="project" value="UniProtKB-KW"/>
</dbReference>
<dbReference type="GO" id="GO:0016987">
    <property type="term" value="F:sigma factor activity"/>
    <property type="evidence" value="ECO:0007669"/>
    <property type="project" value="UniProtKB-KW"/>
</dbReference>
<gene>
    <name evidence="6" type="ORF">C5O19_18775</name>
</gene>
<protein>
    <recommendedName>
        <fullName evidence="8">RNA polymerase subunit sigma-70</fullName>
    </recommendedName>
</protein>
<name>A0A2S7IHY5_9BACT</name>
<evidence type="ECO:0000256" key="4">
    <source>
        <dbReference type="ARBA" id="ARBA00023125"/>
    </source>
</evidence>
<dbReference type="Gene3D" id="1.10.10.10">
    <property type="entry name" value="Winged helix-like DNA-binding domain superfamily/Winged helix DNA-binding domain"/>
    <property type="match status" value="1"/>
</dbReference>
<proteinExistence type="inferred from homology"/>
<comment type="similarity">
    <text evidence="1">Belongs to the sigma-70 factor family. ECF subfamily.</text>
</comment>
<sequence length="214" mass="25216">MPPINPLPDSSKRSEEKRIEALRVNDADAWRDFYLEVSRIFIPYALQRSSISEDDAYDVFQEAMIECSLKIKDGRFQFQGKPVTAYAFTICRYRWINFVKRQKPTDSYQEWSLEEDNPFLDDETESTPSSSQDWADPAHWWGDETVEADLQALQRAKDELSDTCRTLIECFYVEEKSLAECGIRLGIQEGSAKVKRFRCTQRFRELYLTYRKKE</sequence>
<keyword evidence="3" id="KW-0731">Sigma factor</keyword>
<dbReference type="InterPro" id="IPR013325">
    <property type="entry name" value="RNA_pol_sigma_r2"/>
</dbReference>
<evidence type="ECO:0008006" key="8">
    <source>
        <dbReference type="Google" id="ProtNLM"/>
    </source>
</evidence>
<evidence type="ECO:0000256" key="1">
    <source>
        <dbReference type="ARBA" id="ARBA00010641"/>
    </source>
</evidence>
<dbReference type="Gene3D" id="1.10.1740.10">
    <property type="match status" value="1"/>
</dbReference>
<keyword evidence="5" id="KW-0804">Transcription</keyword>
<evidence type="ECO:0000256" key="3">
    <source>
        <dbReference type="ARBA" id="ARBA00023082"/>
    </source>
</evidence>
<evidence type="ECO:0000256" key="5">
    <source>
        <dbReference type="ARBA" id="ARBA00023163"/>
    </source>
</evidence>
<reference evidence="7" key="1">
    <citation type="submission" date="2018-02" db="EMBL/GenBank/DDBJ databases">
        <title>Genome sequencing of Solimonas sp. HR-BB.</title>
        <authorList>
            <person name="Lee Y."/>
            <person name="Jeon C.O."/>
        </authorList>
    </citation>
    <scope>NUCLEOTIDE SEQUENCE [LARGE SCALE GENOMIC DNA]</scope>
    <source>
        <strain evidence="7">HR-U</strain>
    </source>
</reference>
<dbReference type="EMBL" id="PTRA01000004">
    <property type="protein sequence ID" value="PQA55467.1"/>
    <property type="molecule type" value="Genomic_DNA"/>
</dbReference>
<evidence type="ECO:0000256" key="2">
    <source>
        <dbReference type="ARBA" id="ARBA00023015"/>
    </source>
</evidence>
<dbReference type="InterPro" id="IPR014284">
    <property type="entry name" value="RNA_pol_sigma-70_dom"/>
</dbReference>
<evidence type="ECO:0000313" key="7">
    <source>
        <dbReference type="Proteomes" id="UP000239590"/>
    </source>
</evidence>
<dbReference type="PANTHER" id="PTHR43133">
    <property type="entry name" value="RNA POLYMERASE ECF-TYPE SIGMA FACTO"/>
    <property type="match status" value="1"/>
</dbReference>
<dbReference type="InterPro" id="IPR013324">
    <property type="entry name" value="RNA_pol_sigma_r3/r4-like"/>
</dbReference>
<dbReference type="Proteomes" id="UP000239590">
    <property type="component" value="Unassembled WGS sequence"/>
</dbReference>
<dbReference type="OrthoDB" id="1116697at2"/>
<dbReference type="NCBIfam" id="TIGR02937">
    <property type="entry name" value="sigma70-ECF"/>
    <property type="match status" value="1"/>
</dbReference>
<dbReference type="GO" id="GO:0006352">
    <property type="term" value="P:DNA-templated transcription initiation"/>
    <property type="evidence" value="ECO:0007669"/>
    <property type="project" value="InterPro"/>
</dbReference>
<evidence type="ECO:0000313" key="6">
    <source>
        <dbReference type="EMBL" id="PQA55467.1"/>
    </source>
</evidence>
<keyword evidence="4" id="KW-0238">DNA-binding</keyword>